<sequence>MGPDRKKKIQTPVRSALQFEDSQTLELLAFVWGCFSSFSCSGLVGAQSSVSSSNQRRARPNQIFAYTSRKIQICFYTHFASHLFFLSSADGSIQPIWVLRFPFKITRKPWIEGLRALYL</sequence>
<organism evidence="1 2">
    <name type="scientific">Citrullus colocynthis</name>
    <name type="common">colocynth</name>
    <dbReference type="NCBI Taxonomy" id="252529"/>
    <lineage>
        <taxon>Eukaryota</taxon>
        <taxon>Viridiplantae</taxon>
        <taxon>Streptophyta</taxon>
        <taxon>Embryophyta</taxon>
        <taxon>Tracheophyta</taxon>
        <taxon>Spermatophyta</taxon>
        <taxon>Magnoliopsida</taxon>
        <taxon>eudicotyledons</taxon>
        <taxon>Gunneridae</taxon>
        <taxon>Pentapetalae</taxon>
        <taxon>rosids</taxon>
        <taxon>fabids</taxon>
        <taxon>Cucurbitales</taxon>
        <taxon>Cucurbitaceae</taxon>
        <taxon>Benincaseae</taxon>
        <taxon>Citrullus</taxon>
    </lineage>
</organism>
<reference evidence="1 2" key="1">
    <citation type="submission" date="2024-03" db="EMBL/GenBank/DDBJ databases">
        <authorList>
            <person name="Gkanogiannis A."/>
            <person name="Becerra Lopez-Lavalle L."/>
        </authorList>
    </citation>
    <scope>NUCLEOTIDE SEQUENCE [LARGE SCALE GENOMIC DNA]</scope>
</reference>
<evidence type="ECO:0000313" key="2">
    <source>
        <dbReference type="Proteomes" id="UP001642487"/>
    </source>
</evidence>
<name>A0ABP0Z407_9ROSI</name>
<accession>A0ABP0Z407</accession>
<dbReference type="Proteomes" id="UP001642487">
    <property type="component" value="Chromosome 8"/>
</dbReference>
<evidence type="ECO:0000313" key="1">
    <source>
        <dbReference type="EMBL" id="CAK9327523.1"/>
    </source>
</evidence>
<dbReference type="EMBL" id="OZ021742">
    <property type="protein sequence ID" value="CAK9327523.1"/>
    <property type="molecule type" value="Genomic_DNA"/>
</dbReference>
<protein>
    <submittedName>
        <fullName evidence="1">Uncharacterized protein</fullName>
    </submittedName>
</protein>
<gene>
    <name evidence="1" type="ORF">CITCOLO1_LOCUS19904</name>
</gene>
<keyword evidence="2" id="KW-1185">Reference proteome</keyword>
<proteinExistence type="predicted"/>